<dbReference type="HOGENOM" id="CLU_116670_0_1_3"/>
<dbReference type="Proteomes" id="UP000010473">
    <property type="component" value="Chromosome"/>
</dbReference>
<dbReference type="RefSeq" id="WP_015193463.1">
    <property type="nucleotide sequence ID" value="NC_019748.1"/>
</dbReference>
<evidence type="ECO:0000313" key="2">
    <source>
        <dbReference type="Proteomes" id="UP000010473"/>
    </source>
</evidence>
<dbReference type="AlphaFoldDB" id="K9XT63"/>
<keyword evidence="2" id="KW-1185">Reference proteome</keyword>
<dbReference type="PANTHER" id="PTHR34235">
    <property type="entry name" value="SLR1203 PROTEIN-RELATED"/>
    <property type="match status" value="1"/>
</dbReference>
<dbReference type="KEGG" id="scs:Sta7437_2249"/>
<dbReference type="eggNOG" id="COG2442">
    <property type="taxonomic scope" value="Bacteria"/>
</dbReference>
<dbReference type="STRING" id="111780.Sta7437_2249"/>
<evidence type="ECO:0008006" key="3">
    <source>
        <dbReference type="Google" id="ProtNLM"/>
    </source>
</evidence>
<reference evidence="2" key="1">
    <citation type="journal article" date="2013" name="Proc. Natl. Acad. Sci. U.S.A.">
        <title>Improving the coverage of the cyanobacterial phylum using diversity-driven genome sequencing.</title>
        <authorList>
            <person name="Shih P.M."/>
            <person name="Wu D."/>
            <person name="Latifi A."/>
            <person name="Axen S.D."/>
            <person name="Fewer D.P."/>
            <person name="Talla E."/>
            <person name="Calteau A."/>
            <person name="Cai F."/>
            <person name="Tandeau de Marsac N."/>
            <person name="Rippka R."/>
            <person name="Herdman M."/>
            <person name="Sivonen K."/>
            <person name="Coursin T."/>
            <person name="Laurent T."/>
            <person name="Goodwin L."/>
            <person name="Nolan M."/>
            <person name="Davenport K.W."/>
            <person name="Han C.S."/>
            <person name="Rubin E.M."/>
            <person name="Eisen J.A."/>
            <person name="Woyke T."/>
            <person name="Gugger M."/>
            <person name="Kerfeld C.A."/>
        </authorList>
    </citation>
    <scope>NUCLEOTIDE SEQUENCE [LARGE SCALE GENOMIC DNA]</scope>
    <source>
        <strain evidence="2">ATCC 29371 / PCC 7437</strain>
    </source>
</reference>
<dbReference type="Gene3D" id="1.20.1220.20">
    <property type="entry name" value="Uncharcterised protein PF01724"/>
    <property type="match status" value="1"/>
</dbReference>
<protein>
    <recommendedName>
        <fullName evidence="3">DUF29 domain-containing protein</fullName>
    </recommendedName>
</protein>
<evidence type="ECO:0000313" key="1">
    <source>
        <dbReference type="EMBL" id="AFZ35795.1"/>
    </source>
</evidence>
<accession>K9XT63</accession>
<dbReference type="Pfam" id="PF01724">
    <property type="entry name" value="DUF29"/>
    <property type="match status" value="1"/>
</dbReference>
<dbReference type="InterPro" id="IPR002636">
    <property type="entry name" value="DUF29"/>
</dbReference>
<name>K9XT63_STAC7</name>
<sequence>MYSQDFIAWADQQALLLEQKRWEELDLVHLIEEVKDLGNRHRDALESQLTRLLMHLLKWKYQPQNRSTSWKATIREARKQIERLIKKHPVLKIHLEMTFLECYLNAREDASDETELSIDTFPLNCPFAVEQVCNRAFFPD</sequence>
<gene>
    <name evidence="1" type="ordered locus">Sta7437_2249</name>
</gene>
<dbReference type="OrthoDB" id="5769308at2"/>
<proteinExistence type="predicted"/>
<dbReference type="EMBL" id="CP003653">
    <property type="protein sequence ID" value="AFZ35795.1"/>
    <property type="molecule type" value="Genomic_DNA"/>
</dbReference>
<organism evidence="1 2">
    <name type="scientific">Stanieria cyanosphaera (strain ATCC 29371 / PCC 7437)</name>
    <dbReference type="NCBI Taxonomy" id="111780"/>
    <lineage>
        <taxon>Bacteria</taxon>
        <taxon>Bacillati</taxon>
        <taxon>Cyanobacteriota</taxon>
        <taxon>Cyanophyceae</taxon>
        <taxon>Pleurocapsales</taxon>
        <taxon>Dermocarpellaceae</taxon>
        <taxon>Stanieria</taxon>
    </lineage>
</organism>